<dbReference type="GO" id="GO:0004419">
    <property type="term" value="F:hydroxymethylglutaryl-CoA lyase activity"/>
    <property type="evidence" value="ECO:0007669"/>
    <property type="project" value="TreeGrafter"/>
</dbReference>
<dbReference type="Pfam" id="PF00682">
    <property type="entry name" value="HMGL-like"/>
    <property type="match status" value="1"/>
</dbReference>
<keyword evidence="2" id="KW-0479">Metal-binding</keyword>
<dbReference type="PANTHER" id="PTHR42738:SF7">
    <property type="entry name" value="HYDROXYMETHYLGLUTARYL-COA LYASE"/>
    <property type="match status" value="1"/>
</dbReference>
<organism evidence="5 6">
    <name type="scientific">Baekduia soli</name>
    <dbReference type="NCBI Taxonomy" id="496014"/>
    <lineage>
        <taxon>Bacteria</taxon>
        <taxon>Bacillati</taxon>
        <taxon>Actinomycetota</taxon>
        <taxon>Thermoleophilia</taxon>
        <taxon>Solirubrobacterales</taxon>
        <taxon>Baekduiaceae</taxon>
        <taxon>Baekduia</taxon>
    </lineage>
</organism>
<reference evidence="5 6" key="1">
    <citation type="journal article" date="2018" name="J. Microbiol.">
        <title>Baekduia soli gen. nov., sp. nov., a novel bacterium isolated from the soil of Baekdu Mountain and proposal of a novel family name, Baekduiaceae fam. nov.</title>
        <authorList>
            <person name="An D.S."/>
            <person name="Siddiqi M.Z."/>
            <person name="Kim K.H."/>
            <person name="Yu H.S."/>
            <person name="Im W.T."/>
        </authorList>
    </citation>
    <scope>NUCLEOTIDE SEQUENCE [LARGE SCALE GENOMIC DNA]</scope>
    <source>
        <strain evidence="5 6">BR7-21</strain>
    </source>
</reference>
<evidence type="ECO:0000256" key="3">
    <source>
        <dbReference type="ARBA" id="ARBA00023239"/>
    </source>
</evidence>
<dbReference type="GO" id="GO:0046951">
    <property type="term" value="P:ketone body biosynthetic process"/>
    <property type="evidence" value="ECO:0007669"/>
    <property type="project" value="TreeGrafter"/>
</dbReference>
<dbReference type="RefSeq" id="WP_146919963.1">
    <property type="nucleotide sequence ID" value="NZ_CP042430.1"/>
</dbReference>
<dbReference type="OrthoDB" id="9784013at2"/>
<dbReference type="AlphaFoldDB" id="A0A5B8U5R6"/>
<dbReference type="EMBL" id="CP042430">
    <property type="protein sequence ID" value="QEC48434.1"/>
    <property type="molecule type" value="Genomic_DNA"/>
</dbReference>
<evidence type="ECO:0000259" key="4">
    <source>
        <dbReference type="PROSITE" id="PS50991"/>
    </source>
</evidence>
<dbReference type="InterPro" id="IPR013785">
    <property type="entry name" value="Aldolase_TIM"/>
</dbReference>
<dbReference type="PROSITE" id="PS50991">
    <property type="entry name" value="PYR_CT"/>
    <property type="match status" value="1"/>
</dbReference>
<evidence type="ECO:0000313" key="6">
    <source>
        <dbReference type="Proteomes" id="UP000321805"/>
    </source>
</evidence>
<gene>
    <name evidence="5" type="ORF">FSW04_13220</name>
</gene>
<dbReference type="InterPro" id="IPR000891">
    <property type="entry name" value="PYR_CT"/>
</dbReference>
<evidence type="ECO:0000313" key="5">
    <source>
        <dbReference type="EMBL" id="QEC48434.1"/>
    </source>
</evidence>
<feature type="domain" description="Pyruvate carboxyltransferase" evidence="4">
    <location>
        <begin position="9"/>
        <end position="279"/>
    </location>
</feature>
<name>A0A5B8U5R6_9ACTN</name>
<accession>A0A5B8U5R6</accession>
<protein>
    <submittedName>
        <fullName evidence="5">Hydroxymethylglutaryl-CoA lyase</fullName>
    </submittedName>
</protein>
<proteinExistence type="inferred from homology"/>
<sequence>MSLSYPESVEVVEVSPRDGLQALGRTISTDDKLTLIGLLADAGFRTIEVTSLVRPDAVPELADADELLARLPRREGVAYRVLIANRRGAERAVTAGVDEAMAVVCCSEQYSLRNQGMTVEQALAEALAGHPILDGAGVGLTVGLGLAFFCPYEGTMPMHRPLALVDALMAAGVRRMYLSTSAGMADPGHVHRLCTAVRARHPGIALGLHLHDIDGTALACALAGMDAGVEWLEGSICGLGGGVAMPPSLMDIGNVASEDLVAMLEGMGIDTGVDLDALRRAGCAVEELLGIRSRGRFLRVGTRQDVLREAAQY</sequence>
<evidence type="ECO:0000256" key="1">
    <source>
        <dbReference type="ARBA" id="ARBA00009405"/>
    </source>
</evidence>
<dbReference type="GO" id="GO:0006552">
    <property type="term" value="P:L-leucine catabolic process"/>
    <property type="evidence" value="ECO:0007669"/>
    <property type="project" value="TreeGrafter"/>
</dbReference>
<dbReference type="Gene3D" id="3.20.20.70">
    <property type="entry name" value="Aldolase class I"/>
    <property type="match status" value="1"/>
</dbReference>
<dbReference type="PANTHER" id="PTHR42738">
    <property type="entry name" value="HYDROXYMETHYLGLUTARYL-COA LYASE"/>
    <property type="match status" value="1"/>
</dbReference>
<dbReference type="GO" id="GO:0046872">
    <property type="term" value="F:metal ion binding"/>
    <property type="evidence" value="ECO:0007669"/>
    <property type="project" value="UniProtKB-KW"/>
</dbReference>
<comment type="similarity">
    <text evidence="1">Belongs to the HMG-CoA lyase family.</text>
</comment>
<evidence type="ECO:0000256" key="2">
    <source>
        <dbReference type="ARBA" id="ARBA00022723"/>
    </source>
</evidence>
<dbReference type="InterPro" id="IPR043594">
    <property type="entry name" value="HMGL"/>
</dbReference>
<dbReference type="SUPFAM" id="SSF51569">
    <property type="entry name" value="Aldolase"/>
    <property type="match status" value="1"/>
</dbReference>
<keyword evidence="3 5" id="KW-0456">Lyase</keyword>
<dbReference type="CDD" id="cd07938">
    <property type="entry name" value="DRE_TIM_HMGL"/>
    <property type="match status" value="1"/>
</dbReference>
<dbReference type="KEGG" id="bsol:FSW04_13220"/>
<dbReference type="Proteomes" id="UP000321805">
    <property type="component" value="Chromosome"/>
</dbReference>
<keyword evidence="6" id="KW-1185">Reference proteome</keyword>